<accession>A0A1Q9DCI9</accession>
<dbReference type="AlphaFoldDB" id="A0A1Q9DCI9"/>
<sequence length="121" mass="13145">MLVTSSLHVRVTVINGRMDKSEQLEKVPCDPSELLLVIAISVAETSTTIDGLVVVFDSGLIGESRFVQYSDLEPVITCEDAIKANSLKDKVLTMEETGGSKEHFYLECNAALAVPGEGDEW</sequence>
<protein>
    <submittedName>
        <fullName evidence="1">Uncharacterized protein</fullName>
    </submittedName>
</protein>
<dbReference type="OrthoDB" id="8300278at2759"/>
<evidence type="ECO:0000313" key="2">
    <source>
        <dbReference type="Proteomes" id="UP000186817"/>
    </source>
</evidence>
<gene>
    <name evidence="1" type="ORF">AK812_SmicGene25204</name>
</gene>
<dbReference type="EMBL" id="LSRX01000601">
    <property type="protein sequence ID" value="OLP92936.1"/>
    <property type="molecule type" value="Genomic_DNA"/>
</dbReference>
<evidence type="ECO:0000313" key="1">
    <source>
        <dbReference type="EMBL" id="OLP92936.1"/>
    </source>
</evidence>
<dbReference type="InterPro" id="IPR027417">
    <property type="entry name" value="P-loop_NTPase"/>
</dbReference>
<dbReference type="Proteomes" id="UP000186817">
    <property type="component" value="Unassembled WGS sequence"/>
</dbReference>
<keyword evidence="2" id="KW-1185">Reference proteome</keyword>
<dbReference type="Gene3D" id="3.40.50.300">
    <property type="entry name" value="P-loop containing nucleotide triphosphate hydrolases"/>
    <property type="match status" value="1"/>
</dbReference>
<proteinExistence type="predicted"/>
<reference evidence="1 2" key="1">
    <citation type="submission" date="2016-02" db="EMBL/GenBank/DDBJ databases">
        <title>Genome analysis of coral dinoflagellate symbionts highlights evolutionary adaptations to a symbiotic lifestyle.</title>
        <authorList>
            <person name="Aranda M."/>
            <person name="Li Y."/>
            <person name="Liew Y.J."/>
            <person name="Baumgarten S."/>
            <person name="Simakov O."/>
            <person name="Wilson M."/>
            <person name="Piel J."/>
            <person name="Ashoor H."/>
            <person name="Bougouffa S."/>
            <person name="Bajic V.B."/>
            <person name="Ryu T."/>
            <person name="Ravasi T."/>
            <person name="Bayer T."/>
            <person name="Micklem G."/>
            <person name="Kim H."/>
            <person name="Bhak J."/>
            <person name="Lajeunesse T.C."/>
            <person name="Voolstra C.R."/>
        </authorList>
    </citation>
    <scope>NUCLEOTIDE SEQUENCE [LARGE SCALE GENOMIC DNA]</scope>
    <source>
        <strain evidence="1 2">CCMP2467</strain>
    </source>
</reference>
<organism evidence="1 2">
    <name type="scientific">Symbiodinium microadriaticum</name>
    <name type="common">Dinoflagellate</name>
    <name type="synonym">Zooxanthella microadriatica</name>
    <dbReference type="NCBI Taxonomy" id="2951"/>
    <lineage>
        <taxon>Eukaryota</taxon>
        <taxon>Sar</taxon>
        <taxon>Alveolata</taxon>
        <taxon>Dinophyceae</taxon>
        <taxon>Suessiales</taxon>
        <taxon>Symbiodiniaceae</taxon>
        <taxon>Symbiodinium</taxon>
    </lineage>
</organism>
<name>A0A1Q9DCI9_SYMMI</name>
<comment type="caution">
    <text evidence="1">The sequence shown here is derived from an EMBL/GenBank/DDBJ whole genome shotgun (WGS) entry which is preliminary data.</text>
</comment>